<comment type="caution">
    <text evidence="2">The sequence shown here is derived from an EMBL/GenBank/DDBJ whole genome shotgun (WGS) entry which is preliminary data.</text>
</comment>
<proteinExistence type="predicted"/>
<evidence type="ECO:0000313" key="3">
    <source>
        <dbReference type="Proteomes" id="UP001221898"/>
    </source>
</evidence>
<gene>
    <name evidence="2" type="ORF">AAFF_G00221050</name>
</gene>
<keyword evidence="3" id="KW-1185">Reference proteome</keyword>
<dbReference type="Proteomes" id="UP001221898">
    <property type="component" value="Unassembled WGS sequence"/>
</dbReference>
<evidence type="ECO:0000313" key="2">
    <source>
        <dbReference type="EMBL" id="KAJ8383405.1"/>
    </source>
</evidence>
<name>A0AAD7RFV6_9TELE</name>
<reference evidence="2" key="1">
    <citation type="journal article" date="2023" name="Science">
        <title>Genome structures resolve the early diversification of teleost fishes.</title>
        <authorList>
            <person name="Parey E."/>
            <person name="Louis A."/>
            <person name="Montfort J."/>
            <person name="Bouchez O."/>
            <person name="Roques C."/>
            <person name="Iampietro C."/>
            <person name="Lluch J."/>
            <person name="Castinel A."/>
            <person name="Donnadieu C."/>
            <person name="Desvignes T."/>
            <person name="Floi Bucao C."/>
            <person name="Jouanno E."/>
            <person name="Wen M."/>
            <person name="Mejri S."/>
            <person name="Dirks R."/>
            <person name="Jansen H."/>
            <person name="Henkel C."/>
            <person name="Chen W.J."/>
            <person name="Zahm M."/>
            <person name="Cabau C."/>
            <person name="Klopp C."/>
            <person name="Thompson A.W."/>
            <person name="Robinson-Rechavi M."/>
            <person name="Braasch I."/>
            <person name="Lecointre G."/>
            <person name="Bobe J."/>
            <person name="Postlethwait J.H."/>
            <person name="Berthelot C."/>
            <person name="Roest Crollius H."/>
            <person name="Guiguen Y."/>
        </authorList>
    </citation>
    <scope>NUCLEOTIDE SEQUENCE</scope>
    <source>
        <strain evidence="2">NC1722</strain>
    </source>
</reference>
<organism evidence="2 3">
    <name type="scientific">Aldrovandia affinis</name>
    <dbReference type="NCBI Taxonomy" id="143900"/>
    <lineage>
        <taxon>Eukaryota</taxon>
        <taxon>Metazoa</taxon>
        <taxon>Chordata</taxon>
        <taxon>Craniata</taxon>
        <taxon>Vertebrata</taxon>
        <taxon>Euteleostomi</taxon>
        <taxon>Actinopterygii</taxon>
        <taxon>Neopterygii</taxon>
        <taxon>Teleostei</taxon>
        <taxon>Notacanthiformes</taxon>
        <taxon>Halosauridae</taxon>
        <taxon>Aldrovandia</taxon>
    </lineage>
</organism>
<dbReference type="AlphaFoldDB" id="A0AAD7RFV6"/>
<evidence type="ECO:0000256" key="1">
    <source>
        <dbReference type="SAM" id="MobiDB-lite"/>
    </source>
</evidence>
<sequence>MLTVPTVPHRGPRVAGTAHSLPGEIQSRTTETLHHAYPRNWSGGQSHDCNPSPRRRLQHSPFLKDPTPSSDKRGRSALGVKVVEPLFRSGVGCWGHRVMFHLPQ</sequence>
<dbReference type="EMBL" id="JAINUG010000294">
    <property type="protein sequence ID" value="KAJ8383405.1"/>
    <property type="molecule type" value="Genomic_DNA"/>
</dbReference>
<feature type="region of interest" description="Disordered" evidence="1">
    <location>
        <begin position="1"/>
        <end position="76"/>
    </location>
</feature>
<accession>A0AAD7RFV6</accession>
<protein>
    <submittedName>
        <fullName evidence="2">Uncharacterized protein</fullName>
    </submittedName>
</protein>